<feature type="chain" id="PRO_5047338038" evidence="1">
    <location>
        <begin position="29"/>
        <end position="139"/>
    </location>
</feature>
<evidence type="ECO:0000313" key="3">
    <source>
        <dbReference type="Proteomes" id="UP001339883"/>
    </source>
</evidence>
<sequence>MNFLRKKILSCLGALTVLGFFAVAGAHAESGYRVCAIMKEGSGANLTKGLITKVSKENGGDACGRKINFMTQYYSNAYPGQSGITNSSVFKMIPCEDFSGAIGLKVDMCKSMQVNKIYRYHTSTNESNISNGNLSFWHN</sequence>
<evidence type="ECO:0000256" key="1">
    <source>
        <dbReference type="SAM" id="SignalP"/>
    </source>
</evidence>
<keyword evidence="1" id="KW-0732">Signal</keyword>
<organism evidence="2 3">
    <name type="scientific">Acinetobacter pollinis</name>
    <dbReference type="NCBI Taxonomy" id="2605270"/>
    <lineage>
        <taxon>Bacteria</taxon>
        <taxon>Pseudomonadati</taxon>
        <taxon>Pseudomonadota</taxon>
        <taxon>Gammaproteobacteria</taxon>
        <taxon>Moraxellales</taxon>
        <taxon>Moraxellaceae</taxon>
        <taxon>Acinetobacter</taxon>
    </lineage>
</organism>
<keyword evidence="3" id="KW-1185">Reference proteome</keyword>
<protein>
    <submittedName>
        <fullName evidence="2">Uncharacterized protein</fullName>
    </submittedName>
</protein>
<gene>
    <name evidence="2" type="ORF">I2F25_03175</name>
</gene>
<evidence type="ECO:0000313" key="2">
    <source>
        <dbReference type="EMBL" id="MEB5476063.1"/>
    </source>
</evidence>
<name>A0ABU6DRL9_9GAMM</name>
<dbReference type="RefSeq" id="WP_195770857.1">
    <property type="nucleotide sequence ID" value="NZ_VTDN01000002.1"/>
</dbReference>
<dbReference type="EMBL" id="VTDN01000002">
    <property type="protein sequence ID" value="MEB5476063.1"/>
    <property type="molecule type" value="Genomic_DNA"/>
</dbReference>
<proteinExistence type="predicted"/>
<reference evidence="2 3" key="1">
    <citation type="submission" date="2019-08" db="EMBL/GenBank/DDBJ databases">
        <title>Five species of Acinetobacter isolated from floral nectar and animal pollinators.</title>
        <authorList>
            <person name="Hendry T.A."/>
        </authorList>
    </citation>
    <scope>NUCLEOTIDE SEQUENCE [LARGE SCALE GENOMIC DNA]</scope>
    <source>
        <strain evidence="2 3">MD18.27</strain>
    </source>
</reference>
<dbReference type="Proteomes" id="UP001339883">
    <property type="component" value="Unassembled WGS sequence"/>
</dbReference>
<feature type="signal peptide" evidence="1">
    <location>
        <begin position="1"/>
        <end position="28"/>
    </location>
</feature>
<accession>A0ABU6DRL9</accession>
<comment type="caution">
    <text evidence="2">The sequence shown here is derived from an EMBL/GenBank/DDBJ whole genome shotgun (WGS) entry which is preliminary data.</text>
</comment>